<dbReference type="AlphaFoldDB" id="A0A165F628"/>
<dbReference type="STRING" id="1452487.AVW16_00200"/>
<keyword evidence="2" id="KW-1185">Reference proteome</keyword>
<evidence type="ECO:0000313" key="1">
    <source>
        <dbReference type="EMBL" id="KZE31645.1"/>
    </source>
</evidence>
<dbReference type="EMBL" id="LQQU01000023">
    <property type="protein sequence ID" value="KZE31645.1"/>
    <property type="molecule type" value="Genomic_DNA"/>
</dbReference>
<dbReference type="OrthoDB" id="5416480at2"/>
<dbReference type="PANTHER" id="PTHR35936">
    <property type="entry name" value="MEMBRANE-BOUND LYTIC MUREIN TRANSGLYCOSYLASE F"/>
    <property type="match status" value="1"/>
</dbReference>
<name>A0A165F628_9NEIS</name>
<accession>A0A165F628</accession>
<proteinExistence type="predicted"/>
<reference evidence="2" key="1">
    <citation type="submission" date="2016-01" db="EMBL/GenBank/DDBJ databases">
        <title>Draft genome of Chromobacterium sp. F49.</title>
        <authorList>
            <person name="Hong K.W."/>
        </authorList>
    </citation>
    <scope>NUCLEOTIDE SEQUENCE [LARGE SCALE GENOMIC DNA]</scope>
    <source>
        <strain evidence="2">CN10</strain>
    </source>
</reference>
<organism evidence="1 2">
    <name type="scientific">Crenobacter luteus</name>
    <dbReference type="NCBI Taxonomy" id="1452487"/>
    <lineage>
        <taxon>Bacteria</taxon>
        <taxon>Pseudomonadati</taxon>
        <taxon>Pseudomonadota</taxon>
        <taxon>Betaproteobacteria</taxon>
        <taxon>Neisseriales</taxon>
        <taxon>Neisseriaceae</taxon>
        <taxon>Crenobacter</taxon>
    </lineage>
</organism>
<dbReference type="PANTHER" id="PTHR35936:SF17">
    <property type="entry name" value="ARGININE-BINDING EXTRACELLULAR PROTEIN ARTP"/>
    <property type="match status" value="1"/>
</dbReference>
<dbReference type="Proteomes" id="UP000076625">
    <property type="component" value="Unassembled WGS sequence"/>
</dbReference>
<evidence type="ECO:0000313" key="2">
    <source>
        <dbReference type="Proteomes" id="UP000076625"/>
    </source>
</evidence>
<sequence>MVWRRAPAGAPPPAFSSMFRFFLACALAALTVPAALAVAGPVLRVGVERLDYYPFYVSDGRGYRGYARDLLDAYAASRGLRFSYEPMEIPDQVRLFLGSDRLDFAFPDHPAWHEDAKQGKAVHYSQPVGVLLEGLVVRRGETGRSLARVRRVGIVKGFVAQAIRREVQSGQIAVFESQSLDALFQLLALGRLDAVYVDFQVARLRLALLKLDGKLVADPTLPFDRHELRLSSRQHPERIADFDRFLLREAGTVSALKRRYGLH</sequence>
<protein>
    <submittedName>
        <fullName evidence="1">Uncharacterized protein</fullName>
    </submittedName>
</protein>
<dbReference type="Gene3D" id="3.40.190.10">
    <property type="entry name" value="Periplasmic binding protein-like II"/>
    <property type="match status" value="2"/>
</dbReference>
<dbReference type="SUPFAM" id="SSF53850">
    <property type="entry name" value="Periplasmic binding protein-like II"/>
    <property type="match status" value="1"/>
</dbReference>
<comment type="caution">
    <text evidence="1">The sequence shown here is derived from an EMBL/GenBank/DDBJ whole genome shotgun (WGS) entry which is preliminary data.</text>
</comment>
<gene>
    <name evidence="1" type="ORF">AVW16_00200</name>
</gene>